<feature type="domain" description="Ig-like" evidence="6">
    <location>
        <begin position="6210"/>
        <end position="6300"/>
    </location>
</feature>
<feature type="region of interest" description="Disordered" evidence="3">
    <location>
        <begin position="4917"/>
        <end position="5137"/>
    </location>
</feature>
<feature type="domain" description="Ig-like" evidence="6">
    <location>
        <begin position="4307"/>
        <end position="4383"/>
    </location>
</feature>
<feature type="domain" description="Ig-like" evidence="6">
    <location>
        <begin position="2496"/>
        <end position="2582"/>
    </location>
</feature>
<feature type="domain" description="Ig-like" evidence="6">
    <location>
        <begin position="4714"/>
        <end position="4799"/>
    </location>
</feature>
<feature type="domain" description="Ig-like" evidence="6">
    <location>
        <begin position="2703"/>
        <end position="2789"/>
    </location>
</feature>
<feature type="domain" description="Ig-like" evidence="6">
    <location>
        <begin position="1310"/>
        <end position="1405"/>
    </location>
</feature>
<dbReference type="InterPro" id="IPR003598">
    <property type="entry name" value="Ig_sub2"/>
</dbReference>
<feature type="domain" description="Ig-like" evidence="6">
    <location>
        <begin position="4429"/>
        <end position="4515"/>
    </location>
</feature>
<feature type="domain" description="Ig-like" evidence="6">
    <location>
        <begin position="1407"/>
        <end position="1499"/>
    </location>
</feature>
<feature type="compositionally biased region" description="Polar residues" evidence="3">
    <location>
        <begin position="1058"/>
        <end position="1076"/>
    </location>
</feature>
<feature type="region of interest" description="Disordered" evidence="3">
    <location>
        <begin position="4516"/>
        <end position="4599"/>
    </location>
</feature>
<feature type="domain" description="Ig-like" evidence="6">
    <location>
        <begin position="5995"/>
        <end position="6085"/>
    </location>
</feature>
<feature type="domain" description="Ig-like" evidence="6">
    <location>
        <begin position="1502"/>
        <end position="1612"/>
    </location>
</feature>
<feature type="compositionally biased region" description="Polar residues" evidence="3">
    <location>
        <begin position="851"/>
        <end position="874"/>
    </location>
</feature>
<feature type="region of interest" description="Disordered" evidence="3">
    <location>
        <begin position="4128"/>
        <end position="4208"/>
    </location>
</feature>
<feature type="compositionally biased region" description="Pro residues" evidence="3">
    <location>
        <begin position="3449"/>
        <end position="3460"/>
    </location>
</feature>
<feature type="domain" description="Ig-like" evidence="6">
    <location>
        <begin position="6099"/>
        <end position="6176"/>
    </location>
</feature>
<feature type="domain" description="Ig-like" evidence="6">
    <location>
        <begin position="2001"/>
        <end position="2088"/>
    </location>
</feature>
<feature type="domain" description="EGF-like" evidence="5">
    <location>
        <begin position="18"/>
        <end position="53"/>
    </location>
</feature>
<dbReference type="SMART" id="SM00409">
    <property type="entry name" value="IG"/>
    <property type="match status" value="46"/>
</dbReference>
<feature type="compositionally biased region" description="Pro residues" evidence="3">
    <location>
        <begin position="4128"/>
        <end position="4143"/>
    </location>
</feature>
<dbReference type="GO" id="GO:0007411">
    <property type="term" value="P:axon guidance"/>
    <property type="evidence" value="ECO:0007669"/>
    <property type="project" value="TreeGrafter"/>
</dbReference>
<feature type="compositionally biased region" description="Basic and acidic residues" evidence="3">
    <location>
        <begin position="6194"/>
        <end position="6211"/>
    </location>
</feature>
<feature type="domain" description="Ig-like" evidence="6">
    <location>
        <begin position="5640"/>
        <end position="5706"/>
    </location>
</feature>
<dbReference type="OrthoDB" id="6020543at2759"/>
<feature type="domain" description="Ig-like" evidence="6">
    <location>
        <begin position="4202"/>
        <end position="4289"/>
    </location>
</feature>
<dbReference type="GeneID" id="111111646"/>
<feature type="domain" description="Ig-like" evidence="6">
    <location>
        <begin position="1808"/>
        <end position="1872"/>
    </location>
</feature>
<feature type="signal peptide" evidence="4">
    <location>
        <begin position="1"/>
        <end position="21"/>
    </location>
</feature>
<feature type="compositionally biased region" description="Basic and acidic residues" evidence="3">
    <location>
        <begin position="5088"/>
        <end position="5097"/>
    </location>
</feature>
<feature type="region of interest" description="Disordered" evidence="3">
    <location>
        <begin position="305"/>
        <end position="329"/>
    </location>
</feature>
<feature type="compositionally biased region" description="Pro residues" evidence="3">
    <location>
        <begin position="3864"/>
        <end position="3875"/>
    </location>
</feature>
<dbReference type="PANTHER" id="PTHR10075:SF100">
    <property type="entry name" value="FASCICLIN-2"/>
    <property type="match status" value="1"/>
</dbReference>
<keyword evidence="8" id="KW-1185">Reference proteome</keyword>
<dbReference type="GO" id="GO:0007156">
    <property type="term" value="P:homophilic cell adhesion via plasma membrane adhesion molecules"/>
    <property type="evidence" value="ECO:0007669"/>
    <property type="project" value="TreeGrafter"/>
</dbReference>
<feature type="compositionally biased region" description="Polar residues" evidence="3">
    <location>
        <begin position="3845"/>
        <end position="3863"/>
    </location>
</feature>
<feature type="domain" description="Ig-like" evidence="6">
    <location>
        <begin position="6843"/>
        <end position="6914"/>
    </location>
</feature>
<feature type="domain" description="Ig-like" evidence="6">
    <location>
        <begin position="3329"/>
        <end position="3417"/>
    </location>
</feature>
<name>A0A8B8BNG6_CRAVI</name>
<feature type="domain" description="Ig-like" evidence="6">
    <location>
        <begin position="6401"/>
        <end position="6483"/>
    </location>
</feature>
<feature type="region of interest" description="Disordered" evidence="3">
    <location>
        <begin position="790"/>
        <end position="812"/>
    </location>
</feature>
<feature type="region of interest" description="Disordered" evidence="3">
    <location>
        <begin position="824"/>
        <end position="920"/>
    </location>
</feature>
<keyword evidence="1" id="KW-0393">Immunoglobulin domain</keyword>
<keyword evidence="2" id="KW-1015">Disulfide bond</keyword>
<organism evidence="8 9">
    <name type="scientific">Crassostrea virginica</name>
    <name type="common">Eastern oyster</name>
    <dbReference type="NCBI Taxonomy" id="6565"/>
    <lineage>
        <taxon>Eukaryota</taxon>
        <taxon>Metazoa</taxon>
        <taxon>Spiralia</taxon>
        <taxon>Lophotrochozoa</taxon>
        <taxon>Mollusca</taxon>
        <taxon>Bivalvia</taxon>
        <taxon>Autobranchia</taxon>
        <taxon>Pteriomorphia</taxon>
        <taxon>Ostreida</taxon>
        <taxon>Ostreoidea</taxon>
        <taxon>Ostreidae</taxon>
        <taxon>Crassostrea</taxon>
    </lineage>
</organism>
<dbReference type="PROSITE" id="PS00022">
    <property type="entry name" value="EGF_1"/>
    <property type="match status" value="1"/>
</dbReference>
<dbReference type="InterPro" id="IPR007110">
    <property type="entry name" value="Ig-like_dom"/>
</dbReference>
<feature type="domain" description="Ig-like" evidence="6">
    <location>
        <begin position="5709"/>
        <end position="5790"/>
    </location>
</feature>
<dbReference type="GO" id="GO:0030424">
    <property type="term" value="C:axon"/>
    <property type="evidence" value="ECO:0007669"/>
    <property type="project" value="TreeGrafter"/>
</dbReference>
<dbReference type="RefSeq" id="XP_022304441.1">
    <property type="nucleotide sequence ID" value="XM_022448733.1"/>
</dbReference>
<sequence>MAGICWLELLAASILLTTVLSCPNNCFDRGTCDTSVTPSRCRCNPPYIGEACQVETFEVTRQGPFSPLISAQNIPYLPFSLKSCSKVYLELRRVDAGGYGFELGSPDLPYSSLDRVPTQETGQLDYKMGDVLDCKKFLEFWLDWDNGLLRLGKGSVRGENVFLSSQEDPGLRIDQIILNGGTWRLPVQYRAPFQEQGAQLLEFNGPDVQGNTVMMGQQGSPMVIGGMNPPQSEGIIDPQGLLEHRLLSGTKQVDVQGNIQYQLENATNAIQGNPAESSTNEIPTVIKPAEPTQKIERLMQVQRIQTSTKAPIQPPATTINSPWSENTQGDSLANLEQRVFFNEGASDQSNGVNQNTIVDSTAGKSLSNHVGTPFTSPGQTNTLSPLENSKNIFVPLNLPVTSEKPTTPSSDMPSLSMLQFNSNPSPNDNVNALQSSNREQDGASLTGAVFGVQESSTQESRTVNTPTSSIPDFQSDNLPSISTLGNEPRIVSQEGSVVGVDGRPIKSSLTDITSDGTRARVAQNLINGPDGHMVAKVERIGADGQRKVSFESPSQNIWPESKSIGSKDAVRFDSQGRPLVKVESNKQRPAGPVRTMFGPNGEKIEISSHKEVNPDGSQYKEQEQQKIVSADGSHVSESSKIKSLSPDTAGVTDIKRQEIAERNRLHIKETENQKILKPESLEIKKRNREETHRPDVAHFKEEQDRMTVDVQGTSRFHKSQHQELIGPNRSAFSSSFSSKTVFAPRIFKTTSNSGNVRDTTTQRVNLNDMGMDINNIQPSNPFGGIQAMSDISPGGPHSMFPVAPTDPPNPIFQSVQERVRNSAAELNPNSNLRNDNNNWRNSPSEPRTRETSGASHSQNNAWREQRNFNAPDSRNNQESRRFNERQRVNRGEMRTSGQRGNFQPQMPLQQRRARNQPQGERARNIQQNNFEHQNVFQPEHIVEIHNPVGQQWFIPPQQHIVQAEGPPQGFINQDPSIETQQGMNVPFFGSSPWNPAMIPNTVQNVMQPVQFFRSKRKKRQLPPPPPSFDDIDFSRAVTTKIPSPSLPQVNNQKNNNMLSLSATGTQGSMPLKSTNLGSTSTFGSQGSGGFESRLNPAMQNNNMGPNSRPVSSSLSGQGSNAFSSRMAPPPPMGVASSSQGNRLTARMTPPASMGLAPPTPTTMGGPSTNLERSSSVSNQRMSARMIPPPPMNMGDSRNSVGMPSSNQQSSSTSGAKPALRMSSAIRPESSPINNQRGTQMPSRMTARMSPPSMPQSQRTFGSPSMMNSQGTGMQMNAKSGPSRTGQFVQGQFGQAGSMLSANQMGTQMLPGTNRMRHSPIEEVQLNSGRYLEIECGIKSPDPNMEIKWTKNGVPWTPPPNNPKIYFADNKRKIVFESIKEEDNGNYMCVANNLYKSSATTDLFLQSPDSAVIVHEPKKLYPTLGGRLELLCDIHSTDPNLQISWLKDGQPFNPTDPTRVSYFFNNKILVFNSVQTTDDGKYTCRSSDGYINPTSLLVFTQQPDSQKFSNIFETSTAQGAGVIHNTGSLQNLPVGSGYFEITCNANPSDLTSAVRWTKNGQPFRFNPDNPYVYFTNDNRKIIFESLTPNDNGIYTCYMNDTAHSSSSTDLFIENANDAMVAFMPERKNPVVGGVLELRCDVTSSDQNIKLSWTKDQTPLLPSPRVVMQNKNQLVTIYNITSADSGQYQCIANGDLSTAVSTFVNVHSKELLAEGTTQDTRFAEMFRQPVGGQFFMDGNRMSGNQMIQGQMVGGQMVGGQMIGGQMVGGQMTGGQMVGGQMVGTQSVAGLRTIKKSPMERKTISQGYFEIQCNVPESSRGEITWLKDGQVFLIPSNRPVYFRNGKRTIVFESVAPEDNGLYTCIINNQYQTSASTDLYIMDRDYYNADWAKNAMVVHEPQTLNPVLGTRLELSCDITTTNPNIRLTWLKNGVPIKPEANGRIQFQNYNQLLLFDPVEIGDSGKYTCQANDPMRTSVSTLVKVHEREEYRATYSTVSLSGGAAPQKTNPLQEVNIKSGYFEINCLIDSGNSEISWAKNGLPFTPPANRAVYFANNKRKIVFEKLQQEDSGLYTCVANNEYLTSASTDLFIEGNMERAIVVYVPRRLNPIIGSRLEITCDVHDDRSQNPNTKVTWFKESMPIAFENNPNLSIQDNGRKILFRSISAMDQGHFMCAVDDPNVAPVVMYIQPHASEEARGLHFGKFLGQIAVASSKIPIEGGNLRIQCDVADGATSIAWFKDNRPLDENTPGVAFEDDYKRLVLFEFGPNNNGVYMCVAGGLTWRSAAKELSYISPVEAGVTSKPLKMYPLFQSAVEIRCGVPGLQPQDTVNWEFDGRPLPIEPGRVELMDGGQVVWINPFLESDIGRYSCNANGYQWSIYLNGYYSAGERSAALGNPVFMESLYWMYGPRRQINYGAPMTYPLMSGRAEIMCGIQTTNPNILFRWLKDGRPLQRMKPTYYMYNGRILVMMGFSPEDNGKYTCVTNDGSMSSASTRLSYTSPDAAEAVYEPPKMNPLIGGMAEVICNIPDLPADVPVQWKKDGRPFNPVNIRVKFSNNNRKIEFRPVYASDTGSYECIANNDVSSTYTTNVQVFNDDKLRQTDVYGNPTFLLSQNNRPLPSLQIGRPQNIPIQNGAVELLCGAQTTNPNAVFTWLKDGFPLKRTPVYYKNDGRVLIIPNFTPEDNGRYTCVTNDNSLRSSSTKLNFVSPDVASATYDLPKMSPLSGRRAVLSCNIPDLPQDVSVSWMKNGIPFSPAPGRIYFQNNNRQIVFTTVYPEDAGSYKCMAADGSTLSYTTGVNVFNEDNDRTNAVYGPAITNVPVSLPVPMPAGPVDTMPDGQPQDNSPPGQPQGIYPDSQPSQILPDGQPRDILPPEQPQGIYPDGQPRDILPPGQPQGIYPDGQPRDILPPEQPQGIYPDGQPRDILPPGQPQGIYPDGQPRDILPPEQPQGIYPDGQPRDILPPGQPQGIYPDGQPRDILPPEQPQGIYPDGQPQDILPPGQPQGIYPDGQQPQILPDGQPQDILPSGQPQQILPSPDDIIQQGQPLSYPVNAGAMYLRCGIQTTNPNTIIRWLKDGRPLRRMKPTYYMYNGRILVLMGFTPEDNGRYTCVANDRTMSSSSTKLQFDNPTLATATYEPPKMNPLTGEKAELVCNLPNVDPGLQVFWSKDGMSFEPNSPRVQFAANGMKIEFSSVIPEDAGSYTCSVNDEVGTSYTTNVIVFPDNTLRETDVYGSPTFLLSQNNKPQESLPIGERLNLPVDSGTVETLCGIQTSNPDAVFTWLKDGKPVTRTPVFYKDNGRVLVLPDFTPADNGKYTCITNDKSMSSSSTDLTYVDPGRAVAVYNPPSKNPLTDDKAELFCNIPNLRPLDTVMWFKDGAPFNPQDQRIQMVNGNKKIEFSPVFPEDAGAYTCQTSDGKTYSIQLNPYPTDSERKVTVYGPERINEIPEPLPDEFLRPTPPTDRVPPMDPTSDPNVNPEGMYPDGLPPQPEGIYPDRPRPPTDVYPDGTPRQPDQTLPGRLPPVPVNPDELPQQPDGIYPDRPRPPTDVYPDGTPRQPDQTLPGRLPPVPVNPDELPLQPDGIYPDRPRPPTDVYPDGTPRQPDQTLPGRLPPVPVNPDELPPQPDGIYPDRPRPPTDVYPDGTPRQPDQTLPGRLPPVPVNPDELPPQPEGIFPDRPQPPTDVYPDGMPMQPGATMPSGLPPVPLNPDGTPRIPDPLQPGRLPIPSDVNPDGSPRKPDGIYPDRPQQPTDVYPDGTPMQPDGTLPLRPPQPSVNPDGSPRMPDGRRPPLPPTDIDPNRLPSGTNAIYPPTSVPDVSPDSPRQPNEIYPDKPSILFPDDSVRNFDAVSPKDVLSSRSPDSNNLLTPGFTRNNPPIPGMPPPVPPSMGGKRPSTIDKEPSPRLDTLSPERSPVTITAKEGKPLSLDCGTPWRRGDEISWYKDGEPLDTSLPNAPVMIENQLVFPQIMPYHRGQYTCTVNNNLATATNTILTTIPADPNLLGNQDPELLETTEDDIYTLVCKIPNIRPGDRISWYKNNAPMRETPRITITGDAIEFRPVRLSDEGSYNCMKNDDIASTYSSELTVLPREGVDQKPNAFEFTPVRPSIPSNIDINQPNQPVAPTPVDDFEAVRRLPPPPPIFGLIPRPGPKPMPTNPSSVPRVPGNLPPTGSVPRVPGIRPPIDPTPRVPNDPFPRIPTDPISRVPDIRPSTDPILPVDPRDVEIAPGHFRPVERTRFNLECAISKTTGKVVWMKDGRSIGNELPQDPNGNLLFGSVRLTDSGRYTCISDDHRQTYNAAVDVLPDDINTFLLSEKGKDPELRMPNMNYYRPEAETPFTINCVIPGADYRNPVVWMKDGEPLDLSKPSFMRVVEGGQSLVFDSIRLAQSGIYTCRVGPEGQSAIVDVRPQSVQEYLLLSYLDDESPKAILPSMGPLPGLKLPETENSPKVMVVNRGEPAFIPCDSGYNVDPNAPVYWYRDKNMMVQSRGVSLQNNAMELASAELGDAGLYTCVLGDGEATSSTRLFVNDPASPIVPTDPVRPVDPRSPSVRPDVITDPRRPPFTEDRPPIPTDQLPSRIPNRPLPPPIPPTDSGFKMPPIPLPPRGLGDPEPTMPRDIPREPTLPVEPATPVEIAPGHFRPVERTDFILVCKIPGNGGNVYWMKDGKQIPMNLVDIDGNLPFSSIQLPDSGLYTCISGDRRRSYNAAVDVVPDNINDFVLSERNRNPADRRANMEYFRPTANTNFLLRCDIPGADYRQNIIWAKDGRPLDLSKPNDIGVSDEGRTLIFPSILRRQAGVYTCQVGNDDKVSIVDVRPDTVQEYLLLSDTDDNSPMAILPNMDQMPALKLPEENTPKLLVVPEFSDAPIQCDVAMNARPDVPVYWFRNGEQIPNPQSRDARNNGLLYLPNIRMSDAGLYTCVLGDGEATSSTRVIVTEPTRGPDAQVDPTDRLPPPINGPIDPRDRLPSPIDGPIDPRNRLPPPIDGPIDPRNRLPPPIDGPFDPRDRLPPPIDGPVDPRDRLPPRLPPIPTDRDRRPPYIENPDASISPYPKGTEQPFIDPQDGIYTLPNLEIPGQFNNQLLGEGPEQPSRPDAQTILSDINPRDRPDLRPVDGQLPPSTDLRPPVQIDPLGPTDPRRIPTRVPPTPGSGGRFVIPSLGGIIEQFYYPRISQDFRLTCNLKGITANTPVAWYKGDREFQPEPGRVRIVNNAIEFTPAIREDSGSYSCMRLDTMESIRAQLYVNGDTKPPGIREERLPIQTQPEGSGNLVQHFYYPSSSELFELRCDLKSGDNRVPIRWLMNGRPFIIPVDRPVTLHENNHVIRFSSISPRDNGRYTCIAGDNLASVSSEIVVTRPDMQFTPGENRISLSSNDRDALLQFTGTQGFSNKYFPIVRRPFILNCTAAQKNPSMPIRWLKNGSPYRPDGARVIPRGQSLAFSSIMPDDSGHYTCIVGDNQDAENIIVDVIFHDMGPDENAPGRPILRRRYLLTCGISSIRPNTQITWFKDGRPFMANSDRVRFVDNKRGILFTSIMEQDNGEYMCIANYGTSRASYTTTINAAQEKLHEIITVPLAPTEHRAPLAEMYALVCALSSVSEAFPPIWFKDGRPFTSRNAPPNVSFRDTAIIFNPVTKADEGRYTCTSQDGSDQYTSDLLPVPKLYTPTEGQPLSVACQLPGDGPVQWLKDGIPFPQGNSRTISLSNNGRLLTFTPVSPKNDGEYTCMDPRGGRFTLGIKVIPTMLFPQSKSIFVLRCALPNMSPRRMIVWMKDGQVFRPNQERISFNVGNGVREVIFNPLLPEDSGRYTCVDPDNQQYMVNVIVDGRTAARRNFQPTVTQAFRIECDIPGIDPTSTVYWLKGQEIFVPPREDIKFEDGNKVIVFESVMPEDYGTYTCVTPDGSEFYTINVDVQSGPGHKHVTVGVTERQVTRRPANSAFMMRCMIPGLAPDERVVWLKEQQVFDPIADRVRFGPLGRTIAFLPLRPEDAGYYTCVSELTGTTLSQVLEVGPPLYPEDYRMEVSPDYYRPVETKPFSLYCKLPGYPGRVFWMKDGRLFDPKQIPSITLSDGARMIDFDSIRAEDSGFYMCVTQDFSAFYPAAVDVLPFPIYQYMSSVGPPDRQMRPGDALPGNLDYVRVPAGTKFEVICKIPDPRTPVAWTKDGQPLNSPVPRFPSIAKSDSGVYTCRSGDQEYTVLVDVVPRNVQEYLLLSDRPDEKPSLRLPDRMPDKPRLTLPGSPDEKLRYAAPGEPFALICDVPPGSKPVRWFKDGRSYSAPRPGVLVDNMEGLIRFNQLMMEDSGVYTCVAENGDHFYSTRLDVNPNHTKVTINLAETITSEADALSKFQLVCNIPMLNAEDEVAWLKDNQMFLPDVGRDITFSSKGRTITFGRIRESDSGIYTCVSQRLGSQVSQRVIVNQPIYPDYYKVEVSPGYYRPVETKPFTLRCPGTGPPVIWIKNGMPLDDGQGRIVFSNGNRQARFRSITRMDSGNYACITQDDRILHLSAVDVVPLDVYNYIMALGPPDRQTNQLLNIPSNLGYFRPRSGDMFELFCNLSESALRQPIMWTKDGTELPQARNQRVLLFPAVYEEDGGYYICQAGNSQYNALVDVKPRSVQEYLLLSETADEKPSLLLPNALDNRPRLDLPLDVREEAKIQTRPPGVGYVLVCDLPPSVPYNAPIKWYKNGVAYDVPNSGRVSLLDNGRVLQFQTLKREDGGLYSCVAGNNLALYASRIVIAPGPANVAGTEQVPAPAANRQHNIRINQQFTLICEIPQTVPEIPIIWLKNGRPFIPQDPNRVLVTQRRISFSPVQVSDTGRYTCMAVDNSASFTAAVNVMAAGARTGDTQLLNIWQQQFRPTVLGAFELTCSLPAIVSDSTPVIWMKNGRRMPIDNTGRITYSQGNRKIRFSEILPEDKGWYTCVALDNSASYTLSLSVDLDGTRETDSVGTALRISHGQLGMLYELRCLLPDVGKPITWFKNGQPLRPDPSNRITFRNRDWVVLFNPLQPVDAGYYMCRYRDNSMSYSTAIRVAGAPQSDFRSIRNFYLMQPGGKFELRCGIQSQDPNFQVIWLKDGRRFNPSPSRRISFANGNSRIIFNSLNPDDAGFYTCISGGYRYFTRLYMKSQAPPIDGPGCMSQCGTTASSCSIQLNCTNYLICQINGKECNCDPMMCSFGTFWNPALGRCASTKSTSCDSDPCLMLPARSTYPSDFNCRSFYRCSGAGKSVPMCCNANFRYDHRTMSCQPDSRCTIGCLERQIMVAEPAVRLMTPLQPQPGVCFLVPVSGRPDLYFNRASGSQQQCPGGTVFNAESCVCENSLTLTHIHEKTTALVKECEMLLQMVFGPNGIIRNEPNGVYTEVIDVETQRPDFATNYVGIFNGKTSQISTPRFINDEIEAIYVTFNFLERNNGNDFQVLFSNCGALTTPYTVPGVPGRRTSSVEILLDRRRQEIIFIGKTDDPLLNSVVSRVPYTRKGDQWNKVELAFDGYKLRGVVTSDVNGTPVKQMTMEPLMGRLIPAPTITSLGRCSDSDAFKGYMDKIKVSNCIPLG</sequence>
<accession>A0A8B8BNG6</accession>
<feature type="compositionally biased region" description="Polar residues" evidence="3">
    <location>
        <begin position="453"/>
        <end position="485"/>
    </location>
</feature>
<feature type="domain" description="Ig-like" evidence="6">
    <location>
        <begin position="6513"/>
        <end position="6594"/>
    </location>
</feature>
<feature type="disulfide bond" evidence="2">
    <location>
        <begin position="22"/>
        <end position="32"/>
    </location>
</feature>
<feature type="domain" description="Ig-like" evidence="6">
    <location>
        <begin position="5235"/>
        <end position="5339"/>
    </location>
</feature>
<protein>
    <submittedName>
        <fullName evidence="9">Uncharacterized protein LOC111111646 isoform X1</fullName>
    </submittedName>
</protein>
<evidence type="ECO:0000259" key="7">
    <source>
        <dbReference type="PROSITE" id="PS50940"/>
    </source>
</evidence>
<dbReference type="GO" id="GO:0005886">
    <property type="term" value="C:plasma membrane"/>
    <property type="evidence" value="ECO:0007669"/>
    <property type="project" value="TreeGrafter"/>
</dbReference>
<dbReference type="GO" id="GO:0070593">
    <property type="term" value="P:dendrite self-avoidance"/>
    <property type="evidence" value="ECO:0007669"/>
    <property type="project" value="TreeGrafter"/>
</dbReference>
<dbReference type="PROSITE" id="PS01186">
    <property type="entry name" value="EGF_2"/>
    <property type="match status" value="1"/>
</dbReference>
<dbReference type="PROSITE" id="PS50835">
    <property type="entry name" value="IG_LIKE"/>
    <property type="match status" value="46"/>
</dbReference>
<dbReference type="InterPro" id="IPR013151">
    <property type="entry name" value="Immunoglobulin_dom"/>
</dbReference>
<feature type="compositionally biased region" description="Polar residues" evidence="3">
    <location>
        <begin position="895"/>
        <end position="908"/>
    </location>
</feature>
<feature type="domain" description="Ig-like" evidence="6">
    <location>
        <begin position="2186"/>
        <end position="2286"/>
    </location>
</feature>
<feature type="domain" description="Ig-like" evidence="6">
    <location>
        <begin position="5896"/>
        <end position="5984"/>
    </location>
</feature>
<feature type="domain" description="Ig-like" evidence="6">
    <location>
        <begin position="6730"/>
        <end position="6808"/>
    </location>
</feature>
<feature type="domain" description="Ig-like" evidence="6">
    <location>
        <begin position="5142"/>
        <end position="5229"/>
    </location>
</feature>
<keyword evidence="2" id="KW-0245">EGF-like domain</keyword>
<feature type="domain" description="Chitin-binding type-2" evidence="7">
    <location>
        <begin position="7172"/>
        <end position="7228"/>
    </location>
</feature>
<comment type="caution">
    <text evidence="2">Lacks conserved residue(s) required for the propagation of feature annotation.</text>
</comment>
<feature type="compositionally biased region" description="Polar residues" evidence="3">
    <location>
        <begin position="1169"/>
        <end position="1181"/>
    </location>
</feature>
<feature type="domain" description="Ig-like" evidence="6">
    <location>
        <begin position="6301"/>
        <end position="6396"/>
    </location>
</feature>
<dbReference type="CDD" id="cd00096">
    <property type="entry name" value="Ig"/>
    <property type="match status" value="31"/>
</dbReference>
<feature type="compositionally biased region" description="Pro residues" evidence="3">
    <location>
        <begin position="4167"/>
        <end position="4186"/>
    </location>
</feature>
<keyword evidence="4" id="KW-0732">Signal</keyword>
<dbReference type="PANTHER" id="PTHR10075">
    <property type="entry name" value="BASIGIN RELATED"/>
    <property type="match status" value="1"/>
</dbReference>
<dbReference type="Gene3D" id="2.60.40.10">
    <property type="entry name" value="Immunoglobulins"/>
    <property type="match status" value="45"/>
</dbReference>
<feature type="domain" description="Ig-like" evidence="6">
    <location>
        <begin position="5793"/>
        <end position="5893"/>
    </location>
</feature>
<feature type="domain" description="Ig-like" evidence="6">
    <location>
        <begin position="5550"/>
        <end position="5636"/>
    </location>
</feature>
<dbReference type="SUPFAM" id="SSF48726">
    <property type="entry name" value="Immunoglobulin"/>
    <property type="match status" value="38"/>
</dbReference>
<dbReference type="GO" id="GO:0005576">
    <property type="term" value="C:extracellular region"/>
    <property type="evidence" value="ECO:0007669"/>
    <property type="project" value="InterPro"/>
</dbReference>
<feature type="region of interest" description="Disordered" evidence="3">
    <location>
        <begin position="6194"/>
        <end position="6219"/>
    </location>
</feature>
<feature type="compositionally biased region" description="Polar residues" evidence="3">
    <location>
        <begin position="1254"/>
        <end position="1284"/>
    </location>
</feature>
<feature type="domain" description="Ig-like" evidence="6">
    <location>
        <begin position="5464"/>
        <end position="5543"/>
    </location>
</feature>
<feature type="region of interest" description="Disordered" evidence="3">
    <location>
        <begin position="2818"/>
        <end position="3025"/>
    </location>
</feature>
<dbReference type="InterPro" id="IPR002557">
    <property type="entry name" value="Chitin-bd_dom"/>
</dbReference>
<feature type="domain" description="Ig-like" evidence="6">
    <location>
        <begin position="2308"/>
        <end position="2368"/>
    </location>
</feature>
<feature type="domain" description="Ig-like" evidence="6">
    <location>
        <begin position="5341"/>
        <end position="5452"/>
    </location>
</feature>
<gene>
    <name evidence="9" type="primary">LOC111111646</name>
</gene>
<dbReference type="Proteomes" id="UP000694844">
    <property type="component" value="Chromosome 9"/>
</dbReference>
<proteinExistence type="predicted"/>
<feature type="compositionally biased region" description="Low complexity" evidence="3">
    <location>
        <begin position="3800"/>
        <end position="3811"/>
    </location>
</feature>
<reference evidence="9" key="1">
    <citation type="submission" date="2025-08" db="UniProtKB">
        <authorList>
            <consortium name="RefSeq"/>
        </authorList>
    </citation>
    <scope>IDENTIFICATION</scope>
    <source>
        <tissue evidence="9">Whole sample</tissue>
    </source>
</reference>
<feature type="domain" description="Ig-like" evidence="6">
    <location>
        <begin position="4825"/>
        <end position="4922"/>
    </location>
</feature>
<feature type="domain" description="Ig-like" evidence="6">
    <location>
        <begin position="7012"/>
        <end position="7087"/>
    </location>
</feature>
<dbReference type="InterPro" id="IPR013783">
    <property type="entry name" value="Ig-like_fold"/>
</dbReference>
<feature type="domain" description="Ig-like" evidence="6">
    <location>
        <begin position="2392"/>
        <end position="2494"/>
    </location>
</feature>
<feature type="compositionally biased region" description="Polar residues" evidence="3">
    <location>
        <begin position="1230"/>
        <end position="1242"/>
    </location>
</feature>
<evidence type="ECO:0000256" key="2">
    <source>
        <dbReference type="PROSITE-ProRule" id="PRU00076"/>
    </source>
</evidence>
<dbReference type="PROSITE" id="PS50940">
    <property type="entry name" value="CHIT_BIND_II"/>
    <property type="match status" value="1"/>
</dbReference>
<feature type="compositionally biased region" description="Polar residues" evidence="3">
    <location>
        <begin position="635"/>
        <end position="646"/>
    </location>
</feature>
<dbReference type="Pfam" id="PF00047">
    <property type="entry name" value="ig"/>
    <property type="match status" value="3"/>
</dbReference>
<feature type="compositionally biased region" description="Low complexity" evidence="3">
    <location>
        <begin position="1204"/>
        <end position="1213"/>
    </location>
</feature>
<feature type="disulfide bond" evidence="2">
    <location>
        <begin position="43"/>
        <end position="52"/>
    </location>
</feature>
<dbReference type="GO" id="GO:0098632">
    <property type="term" value="F:cell-cell adhesion mediator activity"/>
    <property type="evidence" value="ECO:0007669"/>
    <property type="project" value="TreeGrafter"/>
</dbReference>
<evidence type="ECO:0000259" key="6">
    <source>
        <dbReference type="PROSITE" id="PS50835"/>
    </source>
</evidence>
<dbReference type="InterPro" id="IPR003599">
    <property type="entry name" value="Ig_sub"/>
</dbReference>
<feature type="chain" id="PRO_5034297215" evidence="4">
    <location>
        <begin position="22"/>
        <end position="7525"/>
    </location>
</feature>
<feature type="compositionally biased region" description="Pro residues" evidence="3">
    <location>
        <begin position="3646"/>
        <end position="3661"/>
    </location>
</feature>
<feature type="domain" description="Ig-like" evidence="6">
    <location>
        <begin position="3122"/>
        <end position="3213"/>
    </location>
</feature>
<dbReference type="Pfam" id="PF13927">
    <property type="entry name" value="Ig_3"/>
    <property type="match status" value="7"/>
</dbReference>
<feature type="domain" description="Ig-like" evidence="6">
    <location>
        <begin position="3987"/>
        <end position="4073"/>
    </location>
</feature>
<dbReference type="Pfam" id="PF07679">
    <property type="entry name" value="I-set"/>
    <property type="match status" value="5"/>
</dbReference>
<feature type="compositionally biased region" description="Basic and acidic residues" evidence="3">
    <location>
        <begin position="4541"/>
        <end position="4555"/>
    </location>
</feature>
<feature type="compositionally biased region" description="Polar residues" evidence="3">
    <location>
        <begin position="399"/>
        <end position="437"/>
    </location>
</feature>
<feature type="domain" description="Ig-like" evidence="6">
    <location>
        <begin position="3023"/>
        <end position="3118"/>
    </location>
</feature>
<feature type="region of interest" description="Disordered" evidence="3">
    <location>
        <begin position="629"/>
        <end position="649"/>
    </location>
</feature>
<feature type="domain" description="Ig-like" evidence="6">
    <location>
        <begin position="3891"/>
        <end position="3982"/>
    </location>
</feature>
<evidence type="ECO:0000313" key="8">
    <source>
        <dbReference type="Proteomes" id="UP000694844"/>
    </source>
</evidence>
<feature type="domain" description="Ig-like" evidence="6">
    <location>
        <begin position="6933"/>
        <end position="7009"/>
    </location>
</feature>
<dbReference type="InterPro" id="IPR000742">
    <property type="entry name" value="EGF"/>
</dbReference>
<feature type="domain" description="Ig-like" evidence="6">
    <location>
        <begin position="1905"/>
        <end position="1975"/>
    </location>
</feature>
<dbReference type="Pfam" id="PF13895">
    <property type="entry name" value="Ig_2"/>
    <property type="match status" value="1"/>
</dbReference>
<feature type="region of interest" description="Disordered" evidence="3">
    <location>
        <begin position="3435"/>
        <end position="3898"/>
    </location>
</feature>
<evidence type="ECO:0000256" key="4">
    <source>
        <dbReference type="SAM" id="SignalP"/>
    </source>
</evidence>
<evidence type="ECO:0000256" key="1">
    <source>
        <dbReference type="ARBA" id="ARBA00023319"/>
    </source>
</evidence>
<feature type="region of interest" description="Disordered" evidence="3">
    <location>
        <begin position="1058"/>
        <end position="1284"/>
    </location>
</feature>
<feature type="domain" description="Ig-like" evidence="6">
    <location>
        <begin position="2108"/>
        <end position="2181"/>
    </location>
</feature>
<feature type="compositionally biased region" description="Low complexity" evidence="3">
    <location>
        <begin position="826"/>
        <end position="843"/>
    </location>
</feature>
<dbReference type="InterPro" id="IPR036179">
    <property type="entry name" value="Ig-like_dom_sf"/>
</dbReference>
<feature type="domain" description="Ig-like" evidence="6">
    <location>
        <begin position="2614"/>
        <end position="2699"/>
    </location>
</feature>
<dbReference type="SMART" id="SM00408">
    <property type="entry name" value="IGc2"/>
    <property type="match status" value="44"/>
</dbReference>
<feature type="compositionally biased region" description="Low complexity" evidence="3">
    <location>
        <begin position="4522"/>
        <end position="4540"/>
    </location>
</feature>
<dbReference type="KEGG" id="cvn:111111646"/>
<feature type="domain" description="Ig-like" evidence="6">
    <location>
        <begin position="1631"/>
        <end position="1699"/>
    </location>
</feature>
<evidence type="ECO:0000313" key="9">
    <source>
        <dbReference type="RefSeq" id="XP_022304441.1"/>
    </source>
</evidence>
<feature type="compositionally biased region" description="Basic and acidic residues" evidence="3">
    <location>
        <begin position="875"/>
        <end position="893"/>
    </location>
</feature>
<feature type="compositionally biased region" description="Pro residues" evidence="3">
    <location>
        <begin position="3601"/>
        <end position="3616"/>
    </location>
</feature>
<feature type="compositionally biased region" description="Polar residues" evidence="3">
    <location>
        <begin position="1097"/>
        <end position="1123"/>
    </location>
</feature>
<dbReference type="PROSITE" id="PS50026">
    <property type="entry name" value="EGF_3"/>
    <property type="match status" value="1"/>
</dbReference>
<feature type="domain" description="Ig-like" evidence="6">
    <location>
        <begin position="4609"/>
        <end position="4698"/>
    </location>
</feature>
<feature type="domain" description="Ig-like" evidence="6">
    <location>
        <begin position="6619"/>
        <end position="6715"/>
    </location>
</feature>
<evidence type="ECO:0000256" key="3">
    <source>
        <dbReference type="SAM" id="MobiDB-lite"/>
    </source>
</evidence>
<evidence type="ECO:0000259" key="5">
    <source>
        <dbReference type="PROSITE" id="PS50026"/>
    </source>
</evidence>
<feature type="region of interest" description="Disordered" evidence="3">
    <location>
        <begin position="397"/>
        <end position="503"/>
    </location>
</feature>
<dbReference type="GO" id="GO:0008061">
    <property type="term" value="F:chitin binding"/>
    <property type="evidence" value="ECO:0007669"/>
    <property type="project" value="InterPro"/>
</dbReference>
<dbReference type="InterPro" id="IPR013098">
    <property type="entry name" value="Ig_I-set"/>
</dbReference>
<feature type="domain" description="Ig-like" evidence="6">
    <location>
        <begin position="3228"/>
        <end position="3325"/>
    </location>
</feature>